<keyword evidence="2 4" id="KW-0378">Hydrolase</keyword>
<keyword evidence="5" id="KW-1185">Reference proteome</keyword>
<organism evidence="4 5">
    <name type="scientific">Virgibacillus phasianinus</name>
    <dbReference type="NCBI Taxonomy" id="2017483"/>
    <lineage>
        <taxon>Bacteria</taxon>
        <taxon>Bacillati</taxon>
        <taxon>Bacillota</taxon>
        <taxon>Bacilli</taxon>
        <taxon>Bacillales</taxon>
        <taxon>Bacillaceae</taxon>
        <taxon>Virgibacillus</taxon>
    </lineage>
</organism>
<keyword evidence="3" id="KW-0479">Metal-binding</keyword>
<feature type="binding site" evidence="3">
    <location>
        <position position="130"/>
    </location>
    <ligand>
        <name>Zn(2+)</name>
        <dbReference type="ChEBI" id="CHEBI:29105"/>
        <label>2</label>
    </ligand>
</feature>
<dbReference type="SUPFAM" id="SSF55031">
    <property type="entry name" value="Bacterial exopeptidase dimerisation domain"/>
    <property type="match status" value="1"/>
</dbReference>
<keyword evidence="3" id="KW-0862">Zinc</keyword>
<dbReference type="InterPro" id="IPR036264">
    <property type="entry name" value="Bact_exopeptidase_dim_dom"/>
</dbReference>
<dbReference type="AlphaFoldDB" id="A0A220U2W7"/>
<dbReference type="SUPFAM" id="SSF53187">
    <property type="entry name" value="Zn-dependent exopeptidases"/>
    <property type="match status" value="1"/>
</dbReference>
<reference evidence="4 5" key="1">
    <citation type="submission" date="2017-07" db="EMBL/GenBank/DDBJ databases">
        <title>Virgibacillus sp. LM2416.</title>
        <authorList>
            <person name="Tak E.J."/>
            <person name="Bae J.-W."/>
        </authorList>
    </citation>
    <scope>NUCLEOTIDE SEQUENCE [LARGE SCALE GENOMIC DNA]</scope>
    <source>
        <strain evidence="4 5">LM2416</strain>
    </source>
</reference>
<dbReference type="InterPro" id="IPR002933">
    <property type="entry name" value="Peptidase_M20"/>
</dbReference>
<evidence type="ECO:0000256" key="3">
    <source>
        <dbReference type="PIRSR" id="PIRSR001235-1"/>
    </source>
</evidence>
<name>A0A220U2W7_9BACI</name>
<accession>A0A220U2W7</accession>
<proteinExistence type="inferred from homology"/>
<dbReference type="OrthoDB" id="9808195at2"/>
<dbReference type="PANTHER" id="PTHR32494">
    <property type="entry name" value="ALLANTOATE DEIMINASE-RELATED"/>
    <property type="match status" value="1"/>
</dbReference>
<comment type="cofactor">
    <cofactor evidence="3">
        <name>Zn(2+)</name>
        <dbReference type="ChEBI" id="CHEBI:29105"/>
    </cofactor>
    <text evidence="3">Binds 2 Zn(2+) ions per subunit.</text>
</comment>
<dbReference type="Pfam" id="PF01546">
    <property type="entry name" value="Peptidase_M20"/>
    <property type="match status" value="1"/>
</dbReference>
<gene>
    <name evidence="4" type="ORF">CFK37_09880</name>
</gene>
<dbReference type="Gene3D" id="3.30.70.360">
    <property type="match status" value="1"/>
</dbReference>
<sequence length="415" mass="45738">MKKEGLLINGERLKNTMERFADFGRTKNNGVTRLALSEEDGLARDFFCSCCEELGLSVKVDDMGNIYATLEGVEDKPPIVIGSHLDSVKKGGRFDGVLGVLAGLEVIRTLVENEIKPQIPVTVVNITNEEGARFEPSMMSSGVLSGKFEKSTMMNKVDAGGVVFKDALQSIGYSGDYKNRLEEATAFLELHIEQGPILERESTSIGVVECVLGMVCYEIEVTGESDHAGTTPMNMRKDALFGTNNLIAEARRKLNALDNNLVYTMGRLNVYPNVHTVIPNKVVFSLEARHQNPDTINQVEDIIQELTQSSAKEGCDVKVRKLWGRDTVWFNNEVVDLLEESTKSLGYSYKKMVSGAGHDAQFLASYIPSAMVFVPSINGKSHAEDELTEWEDCVKGVNVLLETALKMSTSGKRSY</sequence>
<dbReference type="NCBIfam" id="NF006771">
    <property type="entry name" value="PRK09290.1-5"/>
    <property type="match status" value="1"/>
</dbReference>
<dbReference type="PANTHER" id="PTHR32494:SF5">
    <property type="entry name" value="ALLANTOATE AMIDOHYDROLASE"/>
    <property type="match status" value="1"/>
</dbReference>
<dbReference type="GO" id="GO:0046872">
    <property type="term" value="F:metal ion binding"/>
    <property type="evidence" value="ECO:0007669"/>
    <property type="project" value="UniProtKB-KW"/>
</dbReference>
<dbReference type="GO" id="GO:0016813">
    <property type="term" value="F:hydrolase activity, acting on carbon-nitrogen (but not peptide) bonds, in linear amidines"/>
    <property type="evidence" value="ECO:0007669"/>
    <property type="project" value="InterPro"/>
</dbReference>
<dbReference type="CDD" id="cd03884">
    <property type="entry name" value="M20_bAS"/>
    <property type="match status" value="1"/>
</dbReference>
<dbReference type="KEGG" id="vil:CFK37_09880"/>
<feature type="binding site" evidence="3">
    <location>
        <position position="191"/>
    </location>
    <ligand>
        <name>Zn(2+)</name>
        <dbReference type="ChEBI" id="CHEBI:29105"/>
        <label>1</label>
    </ligand>
</feature>
<feature type="binding site" evidence="3">
    <location>
        <position position="95"/>
    </location>
    <ligand>
        <name>Zn(2+)</name>
        <dbReference type="ChEBI" id="CHEBI:29105"/>
        <label>1</label>
    </ligand>
</feature>
<dbReference type="InterPro" id="IPR010158">
    <property type="entry name" value="Amidase_Cbmase"/>
</dbReference>
<dbReference type="Gene3D" id="3.40.630.10">
    <property type="entry name" value="Zn peptidases"/>
    <property type="match status" value="1"/>
</dbReference>
<dbReference type="NCBIfam" id="TIGR01879">
    <property type="entry name" value="hydantase"/>
    <property type="match status" value="1"/>
</dbReference>
<dbReference type="PIRSF" id="PIRSF001235">
    <property type="entry name" value="Amidase_carbamoylase"/>
    <property type="match status" value="1"/>
</dbReference>
<feature type="binding site" evidence="3">
    <location>
        <position position="382"/>
    </location>
    <ligand>
        <name>Zn(2+)</name>
        <dbReference type="ChEBI" id="CHEBI:29105"/>
        <label>2</label>
    </ligand>
</feature>
<evidence type="ECO:0000313" key="5">
    <source>
        <dbReference type="Proteomes" id="UP000198312"/>
    </source>
</evidence>
<dbReference type="RefSeq" id="WP_089061700.1">
    <property type="nucleotide sequence ID" value="NZ_CP022315.1"/>
</dbReference>
<feature type="binding site" evidence="3">
    <location>
        <position position="95"/>
    </location>
    <ligand>
        <name>Zn(2+)</name>
        <dbReference type="ChEBI" id="CHEBI:29105"/>
        <label>2</label>
    </ligand>
</feature>
<comment type="similarity">
    <text evidence="1">Belongs to the peptidase M20 family.</text>
</comment>
<evidence type="ECO:0000313" key="4">
    <source>
        <dbReference type="EMBL" id="ASK62440.1"/>
    </source>
</evidence>
<evidence type="ECO:0000256" key="1">
    <source>
        <dbReference type="ARBA" id="ARBA00006153"/>
    </source>
</evidence>
<feature type="binding site" evidence="3">
    <location>
        <position position="84"/>
    </location>
    <ligand>
        <name>Zn(2+)</name>
        <dbReference type="ChEBI" id="CHEBI:29105"/>
        <label>1</label>
    </ligand>
</feature>
<evidence type="ECO:0000256" key="2">
    <source>
        <dbReference type="ARBA" id="ARBA00022801"/>
    </source>
</evidence>
<dbReference type="Proteomes" id="UP000198312">
    <property type="component" value="Chromosome"/>
</dbReference>
<protein>
    <submittedName>
        <fullName evidence="4">Zn-dependent hydrolase</fullName>
    </submittedName>
</protein>
<dbReference type="EMBL" id="CP022315">
    <property type="protein sequence ID" value="ASK62440.1"/>
    <property type="molecule type" value="Genomic_DNA"/>
</dbReference>